<name>A0A0V1GDA6_9BILA</name>
<keyword evidence="2" id="KW-1185">Reference proteome</keyword>
<dbReference type="STRING" id="268475.A0A0V1GDA6"/>
<dbReference type="Proteomes" id="UP000055024">
    <property type="component" value="Unassembled WGS sequence"/>
</dbReference>
<feature type="non-terminal residue" evidence="1">
    <location>
        <position position="1"/>
    </location>
</feature>
<comment type="caution">
    <text evidence="1">The sequence shown here is derived from an EMBL/GenBank/DDBJ whole genome shotgun (WGS) entry which is preliminary data.</text>
</comment>
<evidence type="ECO:0000313" key="2">
    <source>
        <dbReference type="Proteomes" id="UP000055024"/>
    </source>
</evidence>
<sequence length="63" mass="7180">LMHFKSLQHLWICYCDASNISGMEFIAANLSSLTVHNTLDRISELLSQCGVDEERCENLVPWP</sequence>
<evidence type="ECO:0000313" key="1">
    <source>
        <dbReference type="EMBL" id="KRY96160.1"/>
    </source>
</evidence>
<dbReference type="OrthoDB" id="430293at2759"/>
<reference evidence="1 2" key="1">
    <citation type="submission" date="2015-01" db="EMBL/GenBank/DDBJ databases">
        <title>Evolution of Trichinella species and genotypes.</title>
        <authorList>
            <person name="Korhonen P.K."/>
            <person name="Edoardo P."/>
            <person name="Giuseppe L.R."/>
            <person name="Gasser R.B."/>
        </authorList>
    </citation>
    <scope>NUCLEOTIDE SEQUENCE [LARGE SCALE GENOMIC DNA]</scope>
    <source>
        <strain evidence="1">ISS1029</strain>
    </source>
</reference>
<dbReference type="EMBL" id="JYDP01003093">
    <property type="protein sequence ID" value="KRY96160.1"/>
    <property type="molecule type" value="Genomic_DNA"/>
</dbReference>
<accession>A0A0V1GDA6</accession>
<gene>
    <name evidence="1" type="ORF">T11_17873</name>
</gene>
<dbReference type="AlphaFoldDB" id="A0A0V1GDA6"/>
<organism evidence="1 2">
    <name type="scientific">Trichinella zimbabwensis</name>
    <dbReference type="NCBI Taxonomy" id="268475"/>
    <lineage>
        <taxon>Eukaryota</taxon>
        <taxon>Metazoa</taxon>
        <taxon>Ecdysozoa</taxon>
        <taxon>Nematoda</taxon>
        <taxon>Enoplea</taxon>
        <taxon>Dorylaimia</taxon>
        <taxon>Trichinellida</taxon>
        <taxon>Trichinellidae</taxon>
        <taxon>Trichinella</taxon>
    </lineage>
</organism>
<feature type="non-terminal residue" evidence="1">
    <location>
        <position position="63"/>
    </location>
</feature>
<proteinExistence type="predicted"/>
<protein>
    <submittedName>
        <fullName evidence="1">Uncharacterized protein</fullName>
    </submittedName>
</protein>